<dbReference type="EMBL" id="UOEE01000053">
    <property type="protein sequence ID" value="VAV88011.1"/>
    <property type="molecule type" value="Genomic_DNA"/>
</dbReference>
<sequence>MSEPNLLQEQAYIAGVWCDAASLDTLAITNPATGKVIAHVPKMGAEETQTAIKAA</sequence>
<dbReference type="Gene3D" id="3.40.605.10">
    <property type="entry name" value="Aldehyde Dehydrogenase, Chain A, domain 1"/>
    <property type="match status" value="1"/>
</dbReference>
<organism evidence="1">
    <name type="scientific">hydrothermal vent metagenome</name>
    <dbReference type="NCBI Taxonomy" id="652676"/>
    <lineage>
        <taxon>unclassified sequences</taxon>
        <taxon>metagenomes</taxon>
        <taxon>ecological metagenomes</taxon>
    </lineage>
</organism>
<dbReference type="AlphaFoldDB" id="A0A3B0R7B7"/>
<reference evidence="1" key="1">
    <citation type="submission" date="2018-06" db="EMBL/GenBank/DDBJ databases">
        <authorList>
            <person name="Zhirakovskaya E."/>
        </authorList>
    </citation>
    <scope>NUCLEOTIDE SEQUENCE</scope>
</reference>
<dbReference type="InterPro" id="IPR016161">
    <property type="entry name" value="Ald_DH/histidinol_DH"/>
</dbReference>
<accession>A0A3B0R7B7</accession>
<keyword evidence="1" id="KW-0560">Oxidoreductase</keyword>
<gene>
    <name evidence="1" type="ORF">MNBD_ALPHA06-1279</name>
</gene>
<dbReference type="EC" id="1.2.1.16" evidence="1"/>
<evidence type="ECO:0000313" key="1">
    <source>
        <dbReference type="EMBL" id="VAV88011.1"/>
    </source>
</evidence>
<name>A0A3B0R7B7_9ZZZZ</name>
<feature type="non-terminal residue" evidence="1">
    <location>
        <position position="55"/>
    </location>
</feature>
<dbReference type="InterPro" id="IPR016162">
    <property type="entry name" value="Ald_DH_N"/>
</dbReference>
<proteinExistence type="predicted"/>
<dbReference type="GO" id="GO:0009013">
    <property type="term" value="F:succinate-semialdehyde dehydrogenase [NAD(P)+] activity"/>
    <property type="evidence" value="ECO:0007669"/>
    <property type="project" value="UniProtKB-EC"/>
</dbReference>
<protein>
    <submittedName>
        <fullName evidence="1">Succinate-semialdehyde dehydrogenase [NAD(P)+]</fullName>
        <ecNumber evidence="1">1.2.1.16</ecNumber>
    </submittedName>
</protein>
<dbReference type="SUPFAM" id="SSF53720">
    <property type="entry name" value="ALDH-like"/>
    <property type="match status" value="1"/>
</dbReference>